<feature type="domain" description="Transposase IS4-like" evidence="5">
    <location>
        <begin position="162"/>
        <end position="353"/>
    </location>
</feature>
<dbReference type="Proteomes" id="UP000011680">
    <property type="component" value="Unassembled WGS sequence"/>
</dbReference>
<protein>
    <submittedName>
        <fullName evidence="6">ISH8-type transposase ISHwa9</fullName>
    </submittedName>
</protein>
<dbReference type="STRING" id="1227457.C451_00190"/>
<dbReference type="PANTHER" id="PTHR33258:SF1">
    <property type="entry name" value="TRANSPOSASE INSL FOR INSERTION SEQUENCE ELEMENT IS186A-RELATED"/>
    <property type="match status" value="1"/>
</dbReference>
<dbReference type="GO" id="GO:0003677">
    <property type="term" value="F:DNA binding"/>
    <property type="evidence" value="ECO:0007669"/>
    <property type="project" value="UniProtKB-KW"/>
</dbReference>
<dbReference type="PATRIC" id="fig|1227457.3.peg.29"/>
<dbReference type="GO" id="GO:0004803">
    <property type="term" value="F:transposase activity"/>
    <property type="evidence" value="ECO:0007669"/>
    <property type="project" value="InterPro"/>
</dbReference>
<reference evidence="6 7" key="1">
    <citation type="journal article" date="2014" name="PLoS Genet.">
        <title>Phylogenetically driven sequencing of extremely halophilic archaea reveals strategies for static and dynamic osmo-response.</title>
        <authorList>
            <person name="Becker E.A."/>
            <person name="Seitzer P.M."/>
            <person name="Tritt A."/>
            <person name="Larsen D."/>
            <person name="Krusor M."/>
            <person name="Yao A.I."/>
            <person name="Wu D."/>
            <person name="Madern D."/>
            <person name="Eisen J.A."/>
            <person name="Darling A.E."/>
            <person name="Facciotti M.T."/>
        </authorList>
    </citation>
    <scope>NUCLEOTIDE SEQUENCE [LARGE SCALE GENOMIC DNA]</scope>
    <source>
        <strain evidence="6 7">JCM 13552</strain>
    </source>
</reference>
<evidence type="ECO:0000256" key="3">
    <source>
        <dbReference type="ARBA" id="ARBA00023125"/>
    </source>
</evidence>
<evidence type="ECO:0000259" key="5">
    <source>
        <dbReference type="Pfam" id="PF01609"/>
    </source>
</evidence>
<dbReference type="InterPro" id="IPR047952">
    <property type="entry name" value="Transpos_IS4"/>
</dbReference>
<evidence type="ECO:0000256" key="4">
    <source>
        <dbReference type="ARBA" id="ARBA00023172"/>
    </source>
</evidence>
<dbReference type="InterPro" id="IPR012337">
    <property type="entry name" value="RNaseH-like_sf"/>
</dbReference>
<dbReference type="RefSeq" id="WP_007736373.1">
    <property type="nucleotide sequence ID" value="NZ_AOMF01000014.1"/>
</dbReference>
<proteinExistence type="inferred from homology"/>
<sequence>MEPSPDRIVDRFTELLDEVGSEEIAADHRVGLHSDRHDFKEHAKIGSFLGIHDPKTLDDLDQQTDVRAGLESISQGHFSRLTNRRPWEAFADLANAILQLPEFFHASGDVRLQLEDVSDRWIVGFDKTNLPLRTSMLVEIDDDLHELRPEHGGLRLHSAARLSPASSHPIGTVVTDPNTHETNCFEDLLDLVEVHEDLDDMIAVFDMGYVDYDRFCSLNRWNIDFVTPLRTNAQFTVEETLSERDFEKTEDGDVTHVTDERGELASTGVEFRCVTVSDSDGDADGGERVNTYLTTLPPESYDPLDVAMIYAVRWLLEIMFRKLKQYFNVQEFHSKTLNGALVELFCALIAYVLADYYHRTYRIRGTVVDTIKIIRNFWDKPRGEIG</sequence>
<comment type="similarity">
    <text evidence="1">Belongs to the transposase 11 family.</text>
</comment>
<dbReference type="GO" id="GO:0006313">
    <property type="term" value="P:DNA transposition"/>
    <property type="evidence" value="ECO:0007669"/>
    <property type="project" value="InterPro"/>
</dbReference>
<accession>M0NIC7</accession>
<evidence type="ECO:0000256" key="2">
    <source>
        <dbReference type="ARBA" id="ARBA00022578"/>
    </source>
</evidence>
<dbReference type="InterPro" id="IPR002559">
    <property type="entry name" value="Transposase_11"/>
</dbReference>
<dbReference type="EMBL" id="AOMF01000014">
    <property type="protein sequence ID" value="EMA56854.1"/>
    <property type="molecule type" value="Genomic_DNA"/>
</dbReference>
<name>M0NIC7_9EURY</name>
<evidence type="ECO:0000313" key="7">
    <source>
        <dbReference type="Proteomes" id="UP000011680"/>
    </source>
</evidence>
<evidence type="ECO:0000256" key="1">
    <source>
        <dbReference type="ARBA" id="ARBA00010075"/>
    </source>
</evidence>
<dbReference type="NCBIfam" id="NF033592">
    <property type="entry name" value="transpos_IS4_1"/>
    <property type="match status" value="1"/>
</dbReference>
<keyword evidence="3" id="KW-0238">DNA-binding</keyword>
<dbReference type="Pfam" id="PF01609">
    <property type="entry name" value="DDE_Tnp_1"/>
    <property type="match status" value="1"/>
</dbReference>
<dbReference type="AlphaFoldDB" id="M0NIC7"/>
<dbReference type="PANTHER" id="PTHR33258">
    <property type="entry name" value="TRANSPOSASE INSL FOR INSERTION SEQUENCE ELEMENT IS186A-RELATED"/>
    <property type="match status" value="1"/>
</dbReference>
<gene>
    <name evidence="6" type="ORF">C451_00190</name>
</gene>
<keyword evidence="2" id="KW-0815">Transposition</keyword>
<dbReference type="SUPFAM" id="SSF53098">
    <property type="entry name" value="Ribonuclease H-like"/>
    <property type="match status" value="1"/>
</dbReference>
<keyword evidence="4" id="KW-0233">DNA recombination</keyword>
<evidence type="ECO:0000313" key="6">
    <source>
        <dbReference type="EMBL" id="EMA56854.1"/>
    </source>
</evidence>
<organism evidence="6 7">
    <name type="scientific">Halococcus thailandensis JCM 13552</name>
    <dbReference type="NCBI Taxonomy" id="1227457"/>
    <lineage>
        <taxon>Archaea</taxon>
        <taxon>Methanobacteriati</taxon>
        <taxon>Methanobacteriota</taxon>
        <taxon>Stenosarchaea group</taxon>
        <taxon>Halobacteria</taxon>
        <taxon>Halobacteriales</taxon>
        <taxon>Halococcaceae</taxon>
        <taxon>Halococcus</taxon>
    </lineage>
</organism>
<dbReference type="eggNOG" id="arCOG04496">
    <property type="taxonomic scope" value="Archaea"/>
</dbReference>
<keyword evidence="7" id="KW-1185">Reference proteome</keyword>
<dbReference type="OrthoDB" id="210639at2157"/>
<comment type="caution">
    <text evidence="6">The sequence shown here is derived from an EMBL/GenBank/DDBJ whole genome shotgun (WGS) entry which is preliminary data.</text>
</comment>